<keyword evidence="1" id="KW-0732">Signal</keyword>
<evidence type="ECO:0000313" key="4">
    <source>
        <dbReference type="Proteomes" id="UP001597295"/>
    </source>
</evidence>
<name>A0ABW5DR86_9PROT</name>
<evidence type="ECO:0000256" key="1">
    <source>
        <dbReference type="SAM" id="SignalP"/>
    </source>
</evidence>
<feature type="signal peptide" evidence="1">
    <location>
        <begin position="1"/>
        <end position="20"/>
    </location>
</feature>
<dbReference type="InterPro" id="IPR023614">
    <property type="entry name" value="Porin_dom_sf"/>
</dbReference>
<feature type="chain" id="PRO_5045969213" evidence="1">
    <location>
        <begin position="21"/>
        <end position="353"/>
    </location>
</feature>
<accession>A0ABW5DR86</accession>
<organism evidence="3 4">
    <name type="scientific">Lacibacterium aquatile</name>
    <dbReference type="NCBI Taxonomy" id="1168082"/>
    <lineage>
        <taxon>Bacteria</taxon>
        <taxon>Pseudomonadati</taxon>
        <taxon>Pseudomonadota</taxon>
        <taxon>Alphaproteobacteria</taxon>
        <taxon>Rhodospirillales</taxon>
        <taxon>Rhodospirillaceae</taxon>
    </lineage>
</organism>
<dbReference type="EMBL" id="JBHUIP010000012">
    <property type="protein sequence ID" value="MFD2263668.1"/>
    <property type="molecule type" value="Genomic_DNA"/>
</dbReference>
<dbReference type="SUPFAM" id="SSF56935">
    <property type="entry name" value="Porins"/>
    <property type="match status" value="1"/>
</dbReference>
<dbReference type="RefSeq" id="WP_379876693.1">
    <property type="nucleotide sequence ID" value="NZ_JBHUIP010000012.1"/>
</dbReference>
<reference evidence="4" key="1">
    <citation type="journal article" date="2019" name="Int. J. Syst. Evol. Microbiol.">
        <title>The Global Catalogue of Microorganisms (GCM) 10K type strain sequencing project: providing services to taxonomists for standard genome sequencing and annotation.</title>
        <authorList>
            <consortium name="The Broad Institute Genomics Platform"/>
            <consortium name="The Broad Institute Genome Sequencing Center for Infectious Disease"/>
            <person name="Wu L."/>
            <person name="Ma J."/>
        </authorList>
    </citation>
    <scope>NUCLEOTIDE SEQUENCE [LARGE SCALE GENOMIC DNA]</scope>
    <source>
        <strain evidence="4">CGMCC 1.19062</strain>
    </source>
</reference>
<gene>
    <name evidence="3" type="ORF">ACFSM5_12280</name>
</gene>
<evidence type="ECO:0000313" key="3">
    <source>
        <dbReference type="EMBL" id="MFD2263668.1"/>
    </source>
</evidence>
<comment type="caution">
    <text evidence="3">The sequence shown here is derived from an EMBL/GenBank/DDBJ whole genome shotgun (WGS) entry which is preliminary data.</text>
</comment>
<keyword evidence="4" id="KW-1185">Reference proteome</keyword>
<feature type="domain" description="Porin" evidence="2">
    <location>
        <begin position="8"/>
        <end position="334"/>
    </location>
</feature>
<dbReference type="Proteomes" id="UP001597295">
    <property type="component" value="Unassembled WGS sequence"/>
</dbReference>
<proteinExistence type="predicted"/>
<dbReference type="InterPro" id="IPR033900">
    <property type="entry name" value="Gram_neg_porin_domain"/>
</dbReference>
<protein>
    <submittedName>
        <fullName evidence="3">Porin</fullName>
    </submittedName>
</protein>
<evidence type="ECO:0000259" key="2">
    <source>
        <dbReference type="Pfam" id="PF13609"/>
    </source>
</evidence>
<dbReference type="Pfam" id="PF13609">
    <property type="entry name" value="Porin_4"/>
    <property type="match status" value="1"/>
</dbReference>
<sequence>MKKILLGTTALVLLSGAAAAQQVSTKSPFTVSLNGSMRYNFAIFDQDASGVNRESSIDSRILLKAEAKADNGLTYGYRARLRSGANTGGNAGAVGIDQSAIYASGSWGAVYLGDDSDARTQLEVLNPTVGIGQADQVGFLLAGNNSMYWSTEGNWSTKATYMTPSFSGFQAGVSYTPENDNDQTRSVAAPGAAAGDYADWFDIGAGYTGSFGAVGLKVGAGIGFGAVDRGVDTDDAWNWNLGAQVSYAGFTFGGFYWDDNNTASVNTGRGGDDRTSWGLGLTYATGPWGVGASFVRTNVDYAAGGDDTDQVIGVGGAYQLAPGLSLQGDILHVDAQSNNNDGWGISLRTRVDF</sequence>
<dbReference type="Gene3D" id="2.40.160.10">
    <property type="entry name" value="Porin"/>
    <property type="match status" value="1"/>
</dbReference>